<dbReference type="GO" id="GO:0000460">
    <property type="term" value="P:maturation of 5.8S rRNA"/>
    <property type="evidence" value="ECO:0007669"/>
    <property type="project" value="UniProtKB-ARBA"/>
</dbReference>
<dbReference type="GO" id="GO:0030681">
    <property type="term" value="C:multimeric ribonuclease P complex"/>
    <property type="evidence" value="ECO:0007669"/>
    <property type="project" value="TreeGrafter"/>
</dbReference>
<evidence type="ECO:0000256" key="1">
    <source>
        <dbReference type="ARBA" id="ARBA00000928"/>
    </source>
</evidence>
<dbReference type="GO" id="GO:0033204">
    <property type="term" value="F:ribonuclease P RNA binding"/>
    <property type="evidence" value="ECO:0007669"/>
    <property type="project" value="TreeGrafter"/>
</dbReference>
<gene>
    <name evidence="10" type="ordered locus">KLTH0D01870g</name>
</gene>
<evidence type="ECO:0000256" key="8">
    <source>
        <dbReference type="ARBA" id="ARBA00044198"/>
    </source>
</evidence>
<dbReference type="EC" id="3.1.26.5" evidence="4"/>
<dbReference type="InParanoid" id="C5DG25"/>
<dbReference type="OMA" id="IVRCPRA"/>
<dbReference type="AlphaFoldDB" id="C5DG25"/>
<comment type="subcellular location">
    <subcellularLocation>
        <location evidence="2">Nucleus</location>
    </subcellularLocation>
</comment>
<dbReference type="Gene3D" id="3.30.70.3250">
    <property type="entry name" value="Ribonuclease P, Pop5 subunit"/>
    <property type="match status" value="1"/>
</dbReference>
<dbReference type="GeneID" id="8295025"/>
<evidence type="ECO:0000313" key="11">
    <source>
        <dbReference type="Proteomes" id="UP000002036"/>
    </source>
</evidence>
<dbReference type="PANTHER" id="PTHR15441">
    <property type="entry name" value="RIBONUCLEASE P PROTEIN SUBUNIT P14"/>
    <property type="match status" value="1"/>
</dbReference>
<comment type="similarity">
    <text evidence="3">Belongs to the eukaryotic/archaeal RNase P protein component 2 family.</text>
</comment>
<evidence type="ECO:0000256" key="5">
    <source>
        <dbReference type="ARBA" id="ARBA00022694"/>
    </source>
</evidence>
<accession>C5DG25</accession>
<dbReference type="SUPFAM" id="SSF160350">
    <property type="entry name" value="Rnp2-like"/>
    <property type="match status" value="1"/>
</dbReference>
<name>C5DG25_LACTC</name>
<evidence type="ECO:0000256" key="4">
    <source>
        <dbReference type="ARBA" id="ARBA00012179"/>
    </source>
</evidence>
<proteinExistence type="inferred from homology"/>
<dbReference type="Proteomes" id="UP000002036">
    <property type="component" value="Chromosome D"/>
</dbReference>
<dbReference type="STRING" id="559295.C5DG25"/>
<evidence type="ECO:0000256" key="6">
    <source>
        <dbReference type="ARBA" id="ARBA00022801"/>
    </source>
</evidence>
<reference evidence="10 11" key="1">
    <citation type="journal article" date="2009" name="Genome Res.">
        <title>Comparative genomics of protoploid Saccharomycetaceae.</title>
        <authorList>
            <consortium name="The Genolevures Consortium"/>
            <person name="Souciet J.-L."/>
            <person name="Dujon B."/>
            <person name="Gaillardin C."/>
            <person name="Johnston M."/>
            <person name="Baret P.V."/>
            <person name="Cliften P."/>
            <person name="Sherman D.J."/>
            <person name="Weissenbach J."/>
            <person name="Westhof E."/>
            <person name="Wincker P."/>
            <person name="Jubin C."/>
            <person name="Poulain J."/>
            <person name="Barbe V."/>
            <person name="Segurens B."/>
            <person name="Artiguenave F."/>
            <person name="Anthouard V."/>
            <person name="Vacherie B."/>
            <person name="Val M.-E."/>
            <person name="Fulton R.S."/>
            <person name="Minx P."/>
            <person name="Wilson R."/>
            <person name="Durrens P."/>
            <person name="Jean G."/>
            <person name="Marck C."/>
            <person name="Martin T."/>
            <person name="Nikolski M."/>
            <person name="Rolland T."/>
            <person name="Seret M.-L."/>
            <person name="Casaregola S."/>
            <person name="Despons L."/>
            <person name="Fairhead C."/>
            <person name="Fischer G."/>
            <person name="Lafontaine I."/>
            <person name="Leh V."/>
            <person name="Lemaire M."/>
            <person name="de Montigny J."/>
            <person name="Neuveglise C."/>
            <person name="Thierry A."/>
            <person name="Blanc-Lenfle I."/>
            <person name="Bleykasten C."/>
            <person name="Diffels J."/>
            <person name="Fritsch E."/>
            <person name="Frangeul L."/>
            <person name="Goeffon A."/>
            <person name="Jauniaux N."/>
            <person name="Kachouri-Lafond R."/>
            <person name="Payen C."/>
            <person name="Potier S."/>
            <person name="Pribylova L."/>
            <person name="Ozanne C."/>
            <person name="Richard G.-F."/>
            <person name="Sacerdot C."/>
            <person name="Straub M.-L."/>
            <person name="Talla E."/>
        </authorList>
    </citation>
    <scope>NUCLEOTIDE SEQUENCE [LARGE SCALE GENOMIC DNA]</scope>
    <source>
        <strain evidence="11">ATCC 56472 / CBS 6340 / NRRL Y-8284</strain>
    </source>
</reference>
<dbReference type="GO" id="GO:0005730">
    <property type="term" value="C:nucleolus"/>
    <property type="evidence" value="ECO:0007669"/>
    <property type="project" value="TreeGrafter"/>
</dbReference>
<dbReference type="FunFam" id="3.30.70.3250:FF:000004">
    <property type="entry name" value="Ribonuclease P/MRP protein subunit POP5"/>
    <property type="match status" value="1"/>
</dbReference>
<protein>
    <recommendedName>
        <fullName evidence="8">Ribonuclease P/MRP protein subunit POP5</fullName>
        <ecNumber evidence="4">3.1.26.5</ecNumber>
    </recommendedName>
</protein>
<dbReference type="Pfam" id="PF01900">
    <property type="entry name" value="RNase_P_Rpp14"/>
    <property type="match status" value="1"/>
</dbReference>
<dbReference type="HOGENOM" id="CLU_086710_1_2_1"/>
<dbReference type="RefSeq" id="XP_002552805.1">
    <property type="nucleotide sequence ID" value="XM_002552759.1"/>
</dbReference>
<dbReference type="InterPro" id="IPR038085">
    <property type="entry name" value="Rnp2-like_sf"/>
</dbReference>
<keyword evidence="7" id="KW-0539">Nucleus</keyword>
<dbReference type="KEGG" id="lth:KLTH0D01870g"/>
<dbReference type="FunCoup" id="C5DG25">
    <property type="interactions" value="301"/>
</dbReference>
<dbReference type="EMBL" id="CU928168">
    <property type="protein sequence ID" value="CAR22367.1"/>
    <property type="molecule type" value="Genomic_DNA"/>
</dbReference>
<comment type="catalytic activity">
    <reaction evidence="1">
        <text>Endonucleolytic cleavage of RNA, removing 5'-extranucleotides from tRNA precursor.</text>
        <dbReference type="EC" id="3.1.26.5"/>
    </reaction>
</comment>
<dbReference type="PANTHER" id="PTHR15441:SF2">
    <property type="entry name" value="RIBONUCLEASE P_MRP PROTEIN SUBUNIT POP5"/>
    <property type="match status" value="1"/>
</dbReference>
<keyword evidence="6" id="KW-0378">Hydrolase</keyword>
<comment type="function">
    <text evidence="9">Component of ribonuclease P, a protein complex that generates mature tRNA molecules by cleaving their 5'-ends. Also a component of RNase MRP, which cleaves pre-rRNA sequences.</text>
</comment>
<dbReference type="GO" id="GO:0000172">
    <property type="term" value="C:ribonuclease MRP complex"/>
    <property type="evidence" value="ECO:0007669"/>
    <property type="project" value="UniProtKB-ARBA"/>
</dbReference>
<evidence type="ECO:0000256" key="7">
    <source>
        <dbReference type="ARBA" id="ARBA00023242"/>
    </source>
</evidence>
<dbReference type="OrthoDB" id="24745at2759"/>
<keyword evidence="5" id="KW-0819">tRNA processing</keyword>
<evidence type="ECO:0000256" key="9">
    <source>
        <dbReference type="ARBA" id="ARBA00055200"/>
    </source>
</evidence>
<keyword evidence="11" id="KW-1185">Reference proteome</keyword>
<dbReference type="eggNOG" id="KOG4639">
    <property type="taxonomic scope" value="Eukaryota"/>
</dbReference>
<dbReference type="InterPro" id="IPR002759">
    <property type="entry name" value="Pop5/Rpp14/Rnp2-like"/>
</dbReference>
<dbReference type="GO" id="GO:0004526">
    <property type="term" value="F:ribonuclease P activity"/>
    <property type="evidence" value="ECO:0007669"/>
    <property type="project" value="UniProtKB-EC"/>
</dbReference>
<sequence length="164" mass="19030">MVRLKSRYVLFEVLYPEGRTLTSENNVNNLFKREVLLRHHQVTPARVTVKTILQELRRVIQFNFGDYGSGKANSLLQIKYFSNRTSTGIIRCSREDYEIVVIALTLMNKIDELEGVLLNPIKVSGTIKRIEQYAVKRSARLLNVIQGQSEIDKFDYISYDENED</sequence>
<organism evidence="10 11">
    <name type="scientific">Lachancea thermotolerans (strain ATCC 56472 / CBS 6340 / NRRL Y-8284)</name>
    <name type="common">Yeast</name>
    <name type="synonym">Kluyveromyces thermotolerans</name>
    <dbReference type="NCBI Taxonomy" id="559295"/>
    <lineage>
        <taxon>Eukaryota</taxon>
        <taxon>Fungi</taxon>
        <taxon>Dikarya</taxon>
        <taxon>Ascomycota</taxon>
        <taxon>Saccharomycotina</taxon>
        <taxon>Saccharomycetes</taxon>
        <taxon>Saccharomycetales</taxon>
        <taxon>Saccharomycetaceae</taxon>
        <taxon>Lachancea</taxon>
    </lineage>
</organism>
<evidence type="ECO:0000256" key="3">
    <source>
        <dbReference type="ARBA" id="ARBA00010800"/>
    </source>
</evidence>
<dbReference type="GO" id="GO:0001682">
    <property type="term" value="P:tRNA 5'-leader removal"/>
    <property type="evidence" value="ECO:0007669"/>
    <property type="project" value="InterPro"/>
</dbReference>
<evidence type="ECO:0000256" key="2">
    <source>
        <dbReference type="ARBA" id="ARBA00004123"/>
    </source>
</evidence>
<evidence type="ECO:0000313" key="10">
    <source>
        <dbReference type="EMBL" id="CAR22367.1"/>
    </source>
</evidence>